<dbReference type="EMBL" id="WEGK01000002">
    <property type="protein sequence ID" value="MQY18257.1"/>
    <property type="molecule type" value="Genomic_DNA"/>
</dbReference>
<accession>A0A7K0CXN9</accession>
<evidence type="ECO:0000313" key="2">
    <source>
        <dbReference type="Proteomes" id="UP000438448"/>
    </source>
</evidence>
<proteinExistence type="predicted"/>
<reference evidence="1 2" key="1">
    <citation type="submission" date="2019-10" db="EMBL/GenBank/DDBJ databases">
        <title>Nocardia macrotermitis sp. nov. and Nocardia aurantia sp. nov., isolated from the gut of fungus growing-termite Macrotermes natalensis.</title>
        <authorList>
            <person name="Benndorf R."/>
            <person name="Schwitalla J."/>
            <person name="Martin K."/>
            <person name="De Beer W."/>
            <person name="Kaster A.-K."/>
            <person name="Vollmers J."/>
            <person name="Poulsen M."/>
            <person name="Beemelmanns C."/>
        </authorList>
    </citation>
    <scope>NUCLEOTIDE SEQUENCE [LARGE SCALE GENOMIC DNA]</scope>
    <source>
        <strain evidence="1 2">RB20</strain>
    </source>
</reference>
<evidence type="ECO:0000313" key="1">
    <source>
        <dbReference type="EMBL" id="MQY18257.1"/>
    </source>
</evidence>
<dbReference type="AlphaFoldDB" id="A0A7K0CXN9"/>
<keyword evidence="2" id="KW-1185">Reference proteome</keyword>
<sequence>MSFPSIGEAIRNLSQWGVTVLAEDAPHEPRSGNAAREQFPWKRAWHTLLEHLRLELTR</sequence>
<protein>
    <submittedName>
        <fullName evidence="1">Uncharacterized protein</fullName>
    </submittedName>
</protein>
<dbReference type="Proteomes" id="UP000438448">
    <property type="component" value="Unassembled WGS sequence"/>
</dbReference>
<gene>
    <name evidence="1" type="ORF">NRB20_13260</name>
</gene>
<comment type="caution">
    <text evidence="1">The sequence shown here is derived from an EMBL/GenBank/DDBJ whole genome shotgun (WGS) entry which is preliminary data.</text>
</comment>
<organism evidence="1 2">
    <name type="scientific">Nocardia macrotermitis</name>
    <dbReference type="NCBI Taxonomy" id="2585198"/>
    <lineage>
        <taxon>Bacteria</taxon>
        <taxon>Bacillati</taxon>
        <taxon>Actinomycetota</taxon>
        <taxon>Actinomycetes</taxon>
        <taxon>Mycobacteriales</taxon>
        <taxon>Nocardiaceae</taxon>
        <taxon>Nocardia</taxon>
    </lineage>
</organism>
<name>A0A7K0CXN9_9NOCA</name>